<evidence type="ECO:0000256" key="1">
    <source>
        <dbReference type="SAM" id="MobiDB-lite"/>
    </source>
</evidence>
<organism evidence="2 3">
    <name type="scientific">Daphnia magna</name>
    <dbReference type="NCBI Taxonomy" id="35525"/>
    <lineage>
        <taxon>Eukaryota</taxon>
        <taxon>Metazoa</taxon>
        <taxon>Ecdysozoa</taxon>
        <taxon>Arthropoda</taxon>
        <taxon>Crustacea</taxon>
        <taxon>Branchiopoda</taxon>
        <taxon>Diplostraca</taxon>
        <taxon>Cladocera</taxon>
        <taxon>Anomopoda</taxon>
        <taxon>Daphniidae</taxon>
        <taxon>Daphnia</taxon>
    </lineage>
</organism>
<feature type="compositionally biased region" description="Basic and acidic residues" evidence="1">
    <location>
        <begin position="72"/>
        <end position="88"/>
    </location>
</feature>
<reference evidence="2 3" key="1">
    <citation type="journal article" date="2023" name="Nucleic Acids Res.">
        <title>The hologenome of Daphnia magna reveals possible DNA methylation and microbiome-mediated evolution of the host genome.</title>
        <authorList>
            <person name="Chaturvedi A."/>
            <person name="Li X."/>
            <person name="Dhandapani V."/>
            <person name="Marshall H."/>
            <person name="Kissane S."/>
            <person name="Cuenca-Cambronero M."/>
            <person name="Asole G."/>
            <person name="Calvet F."/>
            <person name="Ruiz-Romero M."/>
            <person name="Marangio P."/>
            <person name="Guigo R."/>
            <person name="Rago D."/>
            <person name="Mirbahai L."/>
            <person name="Eastwood N."/>
            <person name="Colbourne J.K."/>
            <person name="Zhou J."/>
            <person name="Mallon E."/>
            <person name="Orsini L."/>
        </authorList>
    </citation>
    <scope>NUCLEOTIDE SEQUENCE [LARGE SCALE GENOMIC DNA]</scope>
    <source>
        <strain evidence="2">LRV0_1</strain>
    </source>
</reference>
<feature type="region of interest" description="Disordered" evidence="1">
    <location>
        <begin position="1"/>
        <end position="88"/>
    </location>
</feature>
<dbReference type="Proteomes" id="UP001234178">
    <property type="component" value="Unassembled WGS sequence"/>
</dbReference>
<sequence>MDSFAESGYSLMMKDNRNDSPSNNDSTDSTRQREGEDIIRGKKTVNESVKPKSSTPTPSTSSSDFLPSFPESRTKRQPEKNEKEVDEVTKEWRSYCKVFADKESVLMFSVVAKIKSTSIKNDIRFNMEQMLYDAGKKEKEKAKKKKKKEEDRLNNVNT</sequence>
<feature type="compositionally biased region" description="Basic and acidic residues" evidence="1">
    <location>
        <begin position="148"/>
        <end position="158"/>
    </location>
</feature>
<evidence type="ECO:0000313" key="2">
    <source>
        <dbReference type="EMBL" id="KAK4009306.1"/>
    </source>
</evidence>
<evidence type="ECO:0000313" key="3">
    <source>
        <dbReference type="Proteomes" id="UP001234178"/>
    </source>
</evidence>
<feature type="region of interest" description="Disordered" evidence="1">
    <location>
        <begin position="133"/>
        <end position="158"/>
    </location>
</feature>
<gene>
    <name evidence="2" type="ORF">OUZ56_018423</name>
</gene>
<accession>A0ABQ9Z8U4</accession>
<proteinExistence type="predicted"/>
<feature type="compositionally biased region" description="Low complexity" evidence="1">
    <location>
        <begin position="51"/>
        <end position="63"/>
    </location>
</feature>
<name>A0ABQ9Z8U4_9CRUS</name>
<dbReference type="EMBL" id="JAOYFB010000003">
    <property type="protein sequence ID" value="KAK4009306.1"/>
    <property type="molecule type" value="Genomic_DNA"/>
</dbReference>
<feature type="compositionally biased region" description="Basic and acidic residues" evidence="1">
    <location>
        <begin position="28"/>
        <end position="40"/>
    </location>
</feature>
<keyword evidence="3" id="KW-1185">Reference proteome</keyword>
<comment type="caution">
    <text evidence="2">The sequence shown here is derived from an EMBL/GenBank/DDBJ whole genome shotgun (WGS) entry which is preliminary data.</text>
</comment>
<protein>
    <submittedName>
        <fullName evidence="2">Uncharacterized protein</fullName>
    </submittedName>
</protein>